<feature type="transmembrane region" description="Helical" evidence="1">
    <location>
        <begin position="12"/>
        <end position="32"/>
    </location>
</feature>
<name>A0A2T2YM28_9BACT</name>
<gene>
    <name evidence="2" type="ORF">AHMF7605_25250</name>
</gene>
<proteinExistence type="predicted"/>
<comment type="caution">
    <text evidence="2">The sequence shown here is derived from an EMBL/GenBank/DDBJ whole genome shotgun (WGS) entry which is preliminary data.</text>
</comment>
<keyword evidence="1" id="KW-1133">Transmembrane helix</keyword>
<keyword evidence="1" id="KW-0472">Membrane</keyword>
<keyword evidence="3" id="KW-1185">Reference proteome</keyword>
<evidence type="ECO:0000256" key="1">
    <source>
        <dbReference type="SAM" id="Phobius"/>
    </source>
</evidence>
<dbReference type="EMBL" id="PYFT01000001">
    <property type="protein sequence ID" value="PSR56566.1"/>
    <property type="molecule type" value="Genomic_DNA"/>
</dbReference>
<sequence length="68" mass="7800">MKKLSAKRKKELYSLSSLLFHIIAFISLLFILNYNAEEKKVAKKANIYASSPEYEQYKATSGRIATLK</sequence>
<dbReference type="AlphaFoldDB" id="A0A2T2YM28"/>
<dbReference type="OrthoDB" id="1123393at2"/>
<reference evidence="2 3" key="1">
    <citation type="submission" date="2018-03" db="EMBL/GenBank/DDBJ databases">
        <title>Adhaeribacter sp. HMF7605 Genome sequencing and assembly.</title>
        <authorList>
            <person name="Kang H."/>
            <person name="Kang J."/>
            <person name="Cha I."/>
            <person name="Kim H."/>
            <person name="Joh K."/>
        </authorList>
    </citation>
    <scope>NUCLEOTIDE SEQUENCE [LARGE SCALE GENOMIC DNA]</scope>
    <source>
        <strain evidence="2 3">HMF7605</strain>
    </source>
</reference>
<keyword evidence="1" id="KW-0812">Transmembrane</keyword>
<evidence type="ECO:0000313" key="3">
    <source>
        <dbReference type="Proteomes" id="UP000240357"/>
    </source>
</evidence>
<evidence type="ECO:0000313" key="2">
    <source>
        <dbReference type="EMBL" id="PSR56566.1"/>
    </source>
</evidence>
<organism evidence="2 3">
    <name type="scientific">Adhaeribacter arboris</name>
    <dbReference type="NCBI Taxonomy" id="2072846"/>
    <lineage>
        <taxon>Bacteria</taxon>
        <taxon>Pseudomonadati</taxon>
        <taxon>Bacteroidota</taxon>
        <taxon>Cytophagia</taxon>
        <taxon>Cytophagales</taxon>
        <taxon>Hymenobacteraceae</taxon>
        <taxon>Adhaeribacter</taxon>
    </lineage>
</organism>
<protein>
    <submittedName>
        <fullName evidence="2">Uncharacterized protein</fullName>
    </submittedName>
</protein>
<dbReference type="Proteomes" id="UP000240357">
    <property type="component" value="Unassembled WGS sequence"/>
</dbReference>
<accession>A0A2T2YM28</accession>
<dbReference type="RefSeq" id="WP_106932744.1">
    <property type="nucleotide sequence ID" value="NZ_PYFT01000001.1"/>
</dbReference>